<reference evidence="1" key="2">
    <citation type="submission" date="2019-07" db="EMBL/GenBank/DDBJ databases">
        <authorList>
            <person name="Seetharam A."/>
            <person name="Woodhouse M."/>
            <person name="Cannon E."/>
        </authorList>
    </citation>
    <scope>NUCLEOTIDE SEQUENCE [LARGE SCALE GENOMIC DNA]</scope>
    <source>
        <strain evidence="1">cv. B73</strain>
    </source>
</reference>
<dbReference type="EnsemblPlants" id="Zm00001eb250450_T001">
    <property type="protein sequence ID" value="Zm00001eb250450_P001"/>
    <property type="gene ID" value="Zm00001eb250450"/>
</dbReference>
<reference evidence="1" key="3">
    <citation type="submission" date="2021-05" db="UniProtKB">
        <authorList>
            <consortium name="EnsemblPlants"/>
        </authorList>
    </citation>
    <scope>IDENTIFICATION</scope>
    <source>
        <strain evidence="1">cv. B73</strain>
    </source>
</reference>
<evidence type="ECO:0000313" key="1">
    <source>
        <dbReference type="EnsemblPlants" id="Zm00001eb250450_P001"/>
    </source>
</evidence>
<sequence length="55" mass="6623">MLDVKFLCSPLVWLLMYYFHLMSQIWHKEWVLVATDCVCFHVLYMYNGTVDNSFA</sequence>
<organism evidence="1 2">
    <name type="scientific">Zea mays</name>
    <name type="common">Maize</name>
    <dbReference type="NCBI Taxonomy" id="4577"/>
    <lineage>
        <taxon>Eukaryota</taxon>
        <taxon>Viridiplantae</taxon>
        <taxon>Streptophyta</taxon>
        <taxon>Embryophyta</taxon>
        <taxon>Tracheophyta</taxon>
        <taxon>Spermatophyta</taxon>
        <taxon>Magnoliopsida</taxon>
        <taxon>Liliopsida</taxon>
        <taxon>Poales</taxon>
        <taxon>Poaceae</taxon>
        <taxon>PACMAD clade</taxon>
        <taxon>Panicoideae</taxon>
        <taxon>Andropogonodae</taxon>
        <taxon>Andropogoneae</taxon>
        <taxon>Tripsacinae</taxon>
        <taxon>Zea</taxon>
    </lineage>
</organism>
<dbReference type="Proteomes" id="UP000007305">
    <property type="component" value="Chromosome 5"/>
</dbReference>
<keyword evidence="2" id="KW-1185">Reference proteome</keyword>
<protein>
    <submittedName>
        <fullName evidence="1">Uncharacterized protein</fullName>
    </submittedName>
</protein>
<accession>A0A804PLD4</accession>
<dbReference type="AlphaFoldDB" id="A0A804PLD4"/>
<reference evidence="2" key="1">
    <citation type="journal article" date="2009" name="Science">
        <title>The B73 maize genome: complexity, diversity, and dynamics.</title>
        <authorList>
            <person name="Schnable P.S."/>
            <person name="Ware D."/>
            <person name="Fulton R.S."/>
            <person name="Stein J.C."/>
            <person name="Wei F."/>
            <person name="Pasternak S."/>
            <person name="Liang C."/>
            <person name="Zhang J."/>
            <person name="Fulton L."/>
            <person name="Graves T.A."/>
            <person name="Minx P."/>
            <person name="Reily A.D."/>
            <person name="Courtney L."/>
            <person name="Kruchowski S.S."/>
            <person name="Tomlinson C."/>
            <person name="Strong C."/>
            <person name="Delehaunty K."/>
            <person name="Fronick C."/>
            <person name="Courtney B."/>
            <person name="Rock S.M."/>
            <person name="Belter E."/>
            <person name="Du F."/>
            <person name="Kim K."/>
            <person name="Abbott R.M."/>
            <person name="Cotton M."/>
            <person name="Levy A."/>
            <person name="Marchetto P."/>
            <person name="Ochoa K."/>
            <person name="Jackson S.M."/>
            <person name="Gillam B."/>
            <person name="Chen W."/>
            <person name="Yan L."/>
            <person name="Higginbotham J."/>
            <person name="Cardenas M."/>
            <person name="Waligorski J."/>
            <person name="Applebaum E."/>
            <person name="Phelps L."/>
            <person name="Falcone J."/>
            <person name="Kanchi K."/>
            <person name="Thane T."/>
            <person name="Scimone A."/>
            <person name="Thane N."/>
            <person name="Henke J."/>
            <person name="Wang T."/>
            <person name="Ruppert J."/>
            <person name="Shah N."/>
            <person name="Rotter K."/>
            <person name="Hodges J."/>
            <person name="Ingenthron E."/>
            <person name="Cordes M."/>
            <person name="Kohlberg S."/>
            <person name="Sgro J."/>
            <person name="Delgado B."/>
            <person name="Mead K."/>
            <person name="Chinwalla A."/>
            <person name="Leonard S."/>
            <person name="Crouse K."/>
            <person name="Collura K."/>
            <person name="Kudrna D."/>
            <person name="Currie J."/>
            <person name="He R."/>
            <person name="Angelova A."/>
            <person name="Rajasekar S."/>
            <person name="Mueller T."/>
            <person name="Lomeli R."/>
            <person name="Scara G."/>
            <person name="Ko A."/>
            <person name="Delaney K."/>
            <person name="Wissotski M."/>
            <person name="Lopez G."/>
            <person name="Campos D."/>
            <person name="Braidotti M."/>
            <person name="Ashley E."/>
            <person name="Golser W."/>
            <person name="Kim H."/>
            <person name="Lee S."/>
            <person name="Lin J."/>
            <person name="Dujmic Z."/>
            <person name="Kim W."/>
            <person name="Talag J."/>
            <person name="Zuccolo A."/>
            <person name="Fan C."/>
            <person name="Sebastian A."/>
            <person name="Kramer M."/>
            <person name="Spiegel L."/>
            <person name="Nascimento L."/>
            <person name="Zutavern T."/>
            <person name="Miller B."/>
            <person name="Ambroise C."/>
            <person name="Muller S."/>
            <person name="Spooner W."/>
            <person name="Narechania A."/>
            <person name="Ren L."/>
            <person name="Wei S."/>
            <person name="Kumari S."/>
            <person name="Faga B."/>
            <person name="Levy M.J."/>
            <person name="McMahan L."/>
            <person name="Van Buren P."/>
            <person name="Vaughn M.W."/>
            <person name="Ying K."/>
            <person name="Yeh C.-T."/>
            <person name="Emrich S.J."/>
            <person name="Jia Y."/>
            <person name="Kalyanaraman A."/>
            <person name="Hsia A.-P."/>
            <person name="Barbazuk W.B."/>
            <person name="Baucom R.S."/>
            <person name="Brutnell T.P."/>
            <person name="Carpita N.C."/>
            <person name="Chaparro C."/>
            <person name="Chia J.-M."/>
            <person name="Deragon J.-M."/>
            <person name="Estill J.C."/>
            <person name="Fu Y."/>
            <person name="Jeddeloh J.A."/>
            <person name="Han Y."/>
            <person name="Lee H."/>
            <person name="Li P."/>
            <person name="Lisch D.R."/>
            <person name="Liu S."/>
            <person name="Liu Z."/>
            <person name="Nagel D.H."/>
            <person name="McCann M.C."/>
            <person name="SanMiguel P."/>
            <person name="Myers A.M."/>
            <person name="Nettleton D."/>
            <person name="Nguyen J."/>
            <person name="Penning B.W."/>
            <person name="Ponnala L."/>
            <person name="Schneider K.L."/>
            <person name="Schwartz D.C."/>
            <person name="Sharma A."/>
            <person name="Soderlund C."/>
            <person name="Springer N.M."/>
            <person name="Sun Q."/>
            <person name="Wang H."/>
            <person name="Waterman M."/>
            <person name="Westerman R."/>
            <person name="Wolfgruber T.K."/>
            <person name="Yang L."/>
            <person name="Yu Y."/>
            <person name="Zhang L."/>
            <person name="Zhou S."/>
            <person name="Zhu Q."/>
            <person name="Bennetzen J.L."/>
            <person name="Dawe R.K."/>
            <person name="Jiang J."/>
            <person name="Jiang N."/>
            <person name="Presting G.G."/>
            <person name="Wessler S.R."/>
            <person name="Aluru S."/>
            <person name="Martienssen R.A."/>
            <person name="Clifton S.W."/>
            <person name="McCombie W.R."/>
            <person name="Wing R.A."/>
            <person name="Wilson R.K."/>
        </authorList>
    </citation>
    <scope>NUCLEOTIDE SEQUENCE [LARGE SCALE GENOMIC DNA]</scope>
    <source>
        <strain evidence="2">cv. B73</strain>
    </source>
</reference>
<dbReference type="Gramene" id="Zm00001eb250450_T001">
    <property type="protein sequence ID" value="Zm00001eb250450_P001"/>
    <property type="gene ID" value="Zm00001eb250450"/>
</dbReference>
<evidence type="ECO:0000313" key="2">
    <source>
        <dbReference type="Proteomes" id="UP000007305"/>
    </source>
</evidence>
<name>A0A804PLD4_MAIZE</name>
<dbReference type="InParanoid" id="A0A804PLD4"/>
<proteinExistence type="predicted"/>